<protein>
    <recommendedName>
        <fullName evidence="5">DUF4296 domain-containing protein</fullName>
    </recommendedName>
</protein>
<accession>A0A0N7MQB3</accession>
<accession>A0A0N7MUI2</accession>
<dbReference type="OrthoDB" id="9811814at2"/>
<reference evidence="2 3" key="2">
    <citation type="submission" date="2015-11" db="EMBL/GenBank/DDBJ databases">
        <authorList>
            <person name="Zhang Y."/>
            <person name="Guo Z."/>
        </authorList>
    </citation>
    <scope>NUCLEOTIDE SEQUENCE [LARGE SCALE GENOMIC DNA]</scope>
    <source>
        <strain evidence="2">JGI-4</strain>
    </source>
</reference>
<evidence type="ECO:0000313" key="3">
    <source>
        <dbReference type="Proteomes" id="UP000182011"/>
    </source>
</evidence>
<dbReference type="PROSITE" id="PS51257">
    <property type="entry name" value="PROKAR_LIPOPROTEIN"/>
    <property type="match status" value="1"/>
</dbReference>
<accession>A0A0N7MW41</accession>
<gene>
    <name evidence="2" type="ORF">JGI4_02250</name>
    <name evidence="1" type="ORF">JGI8_00126</name>
</gene>
<accession>A0A0S4NFN4</accession>
<dbReference type="EMBL" id="CZVI01000001">
    <property type="protein sequence ID" value="CUS77459.1"/>
    <property type="molecule type" value="Genomic_DNA"/>
</dbReference>
<organism evidence="2 3">
    <name type="scientific">Candidatus Kryptonium thompsonii</name>
    <dbReference type="NCBI Taxonomy" id="1633631"/>
    <lineage>
        <taxon>Bacteria</taxon>
        <taxon>Pseudomonadati</taxon>
        <taxon>Candidatus Kryptoniota</taxon>
        <taxon>Candidatus Kryptonium</taxon>
    </lineage>
</organism>
<sequence length="107" mass="12561">MGFKKAYIVILIALFFMSCHSDKEKDKDVKFAQTYGEILFLTEKFKNDTIKLKMKIDSVLSANKIEMREIDSIAKAYSKDPEKWAKFFDEAKKYLDKKSLNAQPQRH</sequence>
<evidence type="ECO:0000313" key="1">
    <source>
        <dbReference type="EMBL" id="CUS77459.1"/>
    </source>
</evidence>
<dbReference type="RefSeq" id="WP_047133386.1">
    <property type="nucleotide sequence ID" value="NZ_CZVI01000001.1"/>
</dbReference>
<dbReference type="STRING" id="1633631.GCA_001442925_02243"/>
<accession>A0A0P1NX50</accession>
<name>A0A0N7MUI2_9BACT</name>
<reference evidence="1 4" key="1">
    <citation type="submission" date="2015-11" db="EMBL/GenBank/DDBJ databases">
        <authorList>
            <person name="Varghese N."/>
        </authorList>
    </citation>
    <scope>NUCLEOTIDE SEQUENCE [LARGE SCALE GENOMIC DNA]</scope>
    <source>
        <strain evidence="1 4">JGI-8</strain>
    </source>
</reference>
<dbReference type="Proteomes" id="UP000182011">
    <property type="component" value="Unassembled WGS sequence"/>
</dbReference>
<evidence type="ECO:0000313" key="4">
    <source>
        <dbReference type="Proteomes" id="UP000182200"/>
    </source>
</evidence>
<accession>A0A0P1NXL5</accession>
<evidence type="ECO:0000313" key="2">
    <source>
        <dbReference type="EMBL" id="CUU09030.1"/>
    </source>
</evidence>
<proteinExistence type="predicted"/>
<keyword evidence="4" id="KW-1185">Reference proteome</keyword>
<accession>A0A0N7MNX5</accession>
<dbReference type="AlphaFoldDB" id="A0A0N7MUI2"/>
<accession>A0A0P1M8F8</accession>
<accession>A0A0P1LUS8</accession>
<accession>A0A0P1P8Z9</accession>
<dbReference type="Proteomes" id="UP000182200">
    <property type="component" value="Unassembled WGS sequence"/>
</dbReference>
<evidence type="ECO:0008006" key="5">
    <source>
        <dbReference type="Google" id="ProtNLM"/>
    </source>
</evidence>
<accession>A0A0N7MS06</accession>
<dbReference type="EMBL" id="FAOP01000012">
    <property type="protein sequence ID" value="CUU09030.1"/>
    <property type="molecule type" value="Genomic_DNA"/>
</dbReference>